<evidence type="ECO:0000313" key="1">
    <source>
        <dbReference type="EMBL" id="USN14129.1"/>
    </source>
</evidence>
<gene>
    <name evidence="1" type="ORF">KABACHOK_02930</name>
</gene>
<organism evidence="1 2">
    <name type="scientific">Brevundimonas phage vB_BpoS-Kabachok</name>
    <dbReference type="NCBI Taxonomy" id="2948600"/>
    <lineage>
        <taxon>Viruses</taxon>
        <taxon>Duplodnaviria</taxon>
        <taxon>Heunggongvirae</taxon>
        <taxon>Uroviricota</taxon>
        <taxon>Caudoviricetes</taxon>
        <taxon>Jeanschmidtviridae</taxon>
        <taxon>Marchewkavirus</taxon>
        <taxon>Marchewkavirus kabachok</taxon>
    </lineage>
</organism>
<protein>
    <submittedName>
        <fullName evidence="1">Uncharacterized protein</fullName>
    </submittedName>
</protein>
<keyword evidence="2" id="KW-1185">Reference proteome</keyword>
<sequence length="196" mass="21540">MTASAVRHALQAEKGHHVTIAQLSGDHRHVPIALLEQVGRSLVVTLIERAARPQASSPTAATVRLLADAALLTARLDRVSDAAYDFGAHECSSRGEGEATVDRLTRRFNEECRGRPLSGVSVVKRLFERFDENVYGLQALVLETAKTQKVWDFNACHDFYGRYEPIVEAAMDAALILESHFEDRIFGPQEGGADAK</sequence>
<dbReference type="Proteomes" id="UP001056685">
    <property type="component" value="Segment"/>
</dbReference>
<evidence type="ECO:0000313" key="2">
    <source>
        <dbReference type="Proteomes" id="UP001056685"/>
    </source>
</evidence>
<accession>A0A9E7MPR4</accession>
<reference evidence="1" key="1">
    <citation type="submission" date="2022-05" db="EMBL/GenBank/DDBJ databases">
        <authorList>
            <person name="Friedrich I."/>
            <person name="Poehlein A."/>
            <person name="Schneider D."/>
            <person name="Hertel R."/>
            <person name="Daniel R."/>
        </authorList>
    </citation>
    <scope>NUCLEOTIDE SEQUENCE</scope>
</reference>
<name>A0A9E7MPR4_9CAUD</name>
<dbReference type="EMBL" id="ON529852">
    <property type="protein sequence ID" value="USN14129.1"/>
    <property type="molecule type" value="Genomic_DNA"/>
</dbReference>
<proteinExistence type="predicted"/>